<proteinExistence type="predicted"/>
<dbReference type="InterPro" id="IPR036866">
    <property type="entry name" value="RibonucZ/Hydroxyglut_hydro"/>
</dbReference>
<feature type="region of interest" description="Disordered" evidence="1">
    <location>
        <begin position="292"/>
        <end position="316"/>
    </location>
</feature>
<feature type="domain" description="Metallo-beta-lactamase" evidence="2">
    <location>
        <begin position="58"/>
        <end position="114"/>
    </location>
</feature>
<sequence length="410" mass="45931">MPATFATPLRQSPRSDILEWRFPKPYHNLTLTGRSRAAWHTSFVIPQLNLLLDAGLVVNNLRPKHIFLTHGHSDHTLLTPAFVKRSDPPDIYCPAEMKDALDGFINAKTMLSEGGGIWPPESKSPYLQKYIQKEDGSSGPSNLKGGTRQIHVEPDKQRNRSCSRTREDQEQQKEAEEEKKEKEIEEKDDIHPLLRTHAIHPLHPGATVTLPRLPPPQSYTATAFVCDHTVPCLGYLFSAVTPKLRPEYRGLPGAQLRALREEGKVEITAPVATPVFAFLGDTTASVLAAGPKWLRPSSPHEEKKDGGGGGGGGGERGQAVRVVITECSFLWEEHREQAEKTRHTIWADLEPVVRRCPETVFVLMHFSLRYSDEEIRAFFRDRDVPENVVIWVDGVGDEDDNEDGANKGRR</sequence>
<feature type="compositionally biased region" description="Basic and acidic residues" evidence="1">
    <location>
        <begin position="150"/>
        <end position="191"/>
    </location>
</feature>
<dbReference type="Pfam" id="PF00753">
    <property type="entry name" value="Lactamase_B"/>
    <property type="match status" value="1"/>
</dbReference>
<dbReference type="Gene3D" id="3.60.15.10">
    <property type="entry name" value="Ribonuclease Z/Hydroxyacylglutathione hydrolase-like"/>
    <property type="match status" value="1"/>
</dbReference>
<dbReference type="PANTHER" id="PTHR46504">
    <property type="entry name" value="TRNASE Z TRZ1"/>
    <property type="match status" value="1"/>
</dbReference>
<dbReference type="Proteomes" id="UP001303647">
    <property type="component" value="Unassembled WGS sequence"/>
</dbReference>
<keyword evidence="4" id="KW-1185">Reference proteome</keyword>
<evidence type="ECO:0000259" key="2">
    <source>
        <dbReference type="Pfam" id="PF00753"/>
    </source>
</evidence>
<reference evidence="3" key="2">
    <citation type="submission" date="2023-05" db="EMBL/GenBank/DDBJ databases">
        <authorList>
            <consortium name="Lawrence Berkeley National Laboratory"/>
            <person name="Steindorff A."/>
            <person name="Hensen N."/>
            <person name="Bonometti L."/>
            <person name="Westerberg I."/>
            <person name="Brannstrom I.O."/>
            <person name="Guillou S."/>
            <person name="Cros-Aarteil S."/>
            <person name="Calhoun S."/>
            <person name="Haridas S."/>
            <person name="Kuo A."/>
            <person name="Mondo S."/>
            <person name="Pangilinan J."/>
            <person name="Riley R."/>
            <person name="Labutti K."/>
            <person name="Andreopoulos B."/>
            <person name="Lipzen A."/>
            <person name="Chen C."/>
            <person name="Yanf M."/>
            <person name="Daum C."/>
            <person name="Ng V."/>
            <person name="Clum A."/>
            <person name="Ohm R."/>
            <person name="Martin F."/>
            <person name="Silar P."/>
            <person name="Natvig D."/>
            <person name="Lalanne C."/>
            <person name="Gautier V."/>
            <person name="Ament-Velasquez S.L."/>
            <person name="Kruys A."/>
            <person name="Hutchinson M.I."/>
            <person name="Powell A.J."/>
            <person name="Barry K."/>
            <person name="Miller A.N."/>
            <person name="Grigoriev I.V."/>
            <person name="Debuchy R."/>
            <person name="Gladieux P."/>
            <person name="Thoren M.H."/>
            <person name="Johannesson H."/>
        </authorList>
    </citation>
    <scope>NUCLEOTIDE SEQUENCE</scope>
    <source>
        <strain evidence="3">CBS 359.72</strain>
    </source>
</reference>
<feature type="compositionally biased region" description="Gly residues" evidence="1">
    <location>
        <begin position="307"/>
        <end position="316"/>
    </location>
</feature>
<dbReference type="EMBL" id="MU857602">
    <property type="protein sequence ID" value="KAK4252142.1"/>
    <property type="molecule type" value="Genomic_DNA"/>
</dbReference>
<dbReference type="InterPro" id="IPR001279">
    <property type="entry name" value="Metallo-B-lactamas"/>
</dbReference>
<reference evidence="3" key="1">
    <citation type="journal article" date="2023" name="Mol. Phylogenet. Evol.">
        <title>Genome-scale phylogeny and comparative genomics of the fungal order Sordariales.</title>
        <authorList>
            <person name="Hensen N."/>
            <person name="Bonometti L."/>
            <person name="Westerberg I."/>
            <person name="Brannstrom I.O."/>
            <person name="Guillou S."/>
            <person name="Cros-Aarteil S."/>
            <person name="Calhoun S."/>
            <person name="Haridas S."/>
            <person name="Kuo A."/>
            <person name="Mondo S."/>
            <person name="Pangilinan J."/>
            <person name="Riley R."/>
            <person name="LaButti K."/>
            <person name="Andreopoulos B."/>
            <person name="Lipzen A."/>
            <person name="Chen C."/>
            <person name="Yan M."/>
            <person name="Daum C."/>
            <person name="Ng V."/>
            <person name="Clum A."/>
            <person name="Steindorff A."/>
            <person name="Ohm R.A."/>
            <person name="Martin F."/>
            <person name="Silar P."/>
            <person name="Natvig D.O."/>
            <person name="Lalanne C."/>
            <person name="Gautier V."/>
            <person name="Ament-Velasquez S.L."/>
            <person name="Kruys A."/>
            <person name="Hutchinson M.I."/>
            <person name="Powell A.J."/>
            <person name="Barry K."/>
            <person name="Miller A.N."/>
            <person name="Grigoriev I.V."/>
            <person name="Debuchy R."/>
            <person name="Gladieux P."/>
            <person name="Hiltunen Thoren M."/>
            <person name="Johannesson H."/>
        </authorList>
    </citation>
    <scope>NUCLEOTIDE SEQUENCE</scope>
    <source>
        <strain evidence="3">CBS 359.72</strain>
    </source>
</reference>
<evidence type="ECO:0000256" key="1">
    <source>
        <dbReference type="SAM" id="MobiDB-lite"/>
    </source>
</evidence>
<dbReference type="SUPFAM" id="SSF56281">
    <property type="entry name" value="Metallo-hydrolase/oxidoreductase"/>
    <property type="match status" value="1"/>
</dbReference>
<gene>
    <name evidence="3" type="ORF">C7999DRAFT_37116</name>
</gene>
<dbReference type="PANTHER" id="PTHR46504:SF2">
    <property type="entry name" value="TRNASE Z TRZ1"/>
    <property type="match status" value="1"/>
</dbReference>
<evidence type="ECO:0000313" key="3">
    <source>
        <dbReference type="EMBL" id="KAK4252142.1"/>
    </source>
</evidence>
<evidence type="ECO:0000313" key="4">
    <source>
        <dbReference type="Proteomes" id="UP001303647"/>
    </source>
</evidence>
<dbReference type="AlphaFoldDB" id="A0AAN7D3Y8"/>
<accession>A0AAN7D3Y8</accession>
<protein>
    <submittedName>
        <fullName evidence="3">Beta-lactamase-like protein</fullName>
    </submittedName>
</protein>
<organism evidence="3 4">
    <name type="scientific">Corynascus novoguineensis</name>
    <dbReference type="NCBI Taxonomy" id="1126955"/>
    <lineage>
        <taxon>Eukaryota</taxon>
        <taxon>Fungi</taxon>
        <taxon>Dikarya</taxon>
        <taxon>Ascomycota</taxon>
        <taxon>Pezizomycotina</taxon>
        <taxon>Sordariomycetes</taxon>
        <taxon>Sordariomycetidae</taxon>
        <taxon>Sordariales</taxon>
        <taxon>Chaetomiaceae</taxon>
        <taxon>Corynascus</taxon>
    </lineage>
</organism>
<name>A0AAN7D3Y8_9PEZI</name>
<feature type="region of interest" description="Disordered" evidence="1">
    <location>
        <begin position="132"/>
        <end position="191"/>
    </location>
</feature>
<comment type="caution">
    <text evidence="3">The sequence shown here is derived from an EMBL/GenBank/DDBJ whole genome shotgun (WGS) entry which is preliminary data.</text>
</comment>